<evidence type="ECO:0000256" key="3">
    <source>
        <dbReference type="ARBA" id="ARBA00022692"/>
    </source>
</evidence>
<feature type="transmembrane region" description="Helical" evidence="7">
    <location>
        <begin position="68"/>
        <end position="88"/>
    </location>
</feature>
<organism evidence="9 10">
    <name type="scientific">Fusarium zealandicum</name>
    <dbReference type="NCBI Taxonomy" id="1053134"/>
    <lineage>
        <taxon>Eukaryota</taxon>
        <taxon>Fungi</taxon>
        <taxon>Dikarya</taxon>
        <taxon>Ascomycota</taxon>
        <taxon>Pezizomycotina</taxon>
        <taxon>Sordariomycetes</taxon>
        <taxon>Hypocreomycetidae</taxon>
        <taxon>Hypocreales</taxon>
        <taxon>Nectriaceae</taxon>
        <taxon>Fusarium</taxon>
        <taxon>Fusarium staphyleae species complex</taxon>
    </lineage>
</organism>
<feature type="transmembrane region" description="Helical" evidence="7">
    <location>
        <begin position="304"/>
        <end position="323"/>
    </location>
</feature>
<proteinExistence type="inferred from homology"/>
<feature type="transmembrane region" description="Helical" evidence="7">
    <location>
        <begin position="344"/>
        <end position="365"/>
    </location>
</feature>
<keyword evidence="10" id="KW-1185">Reference proteome</keyword>
<dbReference type="PANTHER" id="PTHR22950">
    <property type="entry name" value="AMINO ACID TRANSPORTER"/>
    <property type="match status" value="1"/>
</dbReference>
<reference evidence="9" key="1">
    <citation type="journal article" date="2020" name="BMC Genomics">
        <title>Correction to: Identification and distribution of gene clusters required for synthesis of sphingolipid metabolism inhibitors in diverse species of the filamentous fungus Fusarium.</title>
        <authorList>
            <person name="Kim H.S."/>
            <person name="Lohmar J.M."/>
            <person name="Busman M."/>
            <person name="Brown D.W."/>
            <person name="Naumann T.A."/>
            <person name="Divon H.H."/>
            <person name="Lysoe E."/>
            <person name="Uhlig S."/>
            <person name="Proctor R.H."/>
        </authorList>
    </citation>
    <scope>NUCLEOTIDE SEQUENCE</scope>
    <source>
        <strain evidence="9">NRRL 22465</strain>
    </source>
</reference>
<feature type="transmembrane region" description="Helical" evidence="7">
    <location>
        <begin position="149"/>
        <end position="167"/>
    </location>
</feature>
<reference evidence="9" key="2">
    <citation type="submission" date="2020-05" db="EMBL/GenBank/DDBJ databases">
        <authorList>
            <person name="Kim H.-S."/>
            <person name="Proctor R.H."/>
            <person name="Brown D.W."/>
        </authorList>
    </citation>
    <scope>NUCLEOTIDE SEQUENCE</scope>
    <source>
        <strain evidence="9">NRRL 22465</strain>
    </source>
</reference>
<gene>
    <name evidence="9" type="ORF">FZEAL_7220</name>
</gene>
<dbReference type="GO" id="GO:0016020">
    <property type="term" value="C:membrane"/>
    <property type="evidence" value="ECO:0007669"/>
    <property type="project" value="UniProtKB-SubCell"/>
</dbReference>
<feature type="transmembrane region" description="Helical" evidence="7">
    <location>
        <begin position="371"/>
        <end position="397"/>
    </location>
</feature>
<comment type="caution">
    <text evidence="9">The sequence shown here is derived from an EMBL/GenBank/DDBJ whole genome shotgun (WGS) entry which is preliminary data.</text>
</comment>
<feature type="transmembrane region" description="Helical" evidence="7">
    <location>
        <begin position="262"/>
        <end position="284"/>
    </location>
</feature>
<dbReference type="OrthoDB" id="40134at2759"/>
<evidence type="ECO:0000256" key="2">
    <source>
        <dbReference type="ARBA" id="ARBA00008066"/>
    </source>
</evidence>
<evidence type="ECO:0000256" key="4">
    <source>
        <dbReference type="ARBA" id="ARBA00022989"/>
    </source>
</evidence>
<evidence type="ECO:0000256" key="6">
    <source>
        <dbReference type="SAM" id="MobiDB-lite"/>
    </source>
</evidence>
<sequence>MSQYDSENQTKKERPVEDESGVTNDAVFGTIQDGGPNYRNVGWIGTSVLMMKSQIGLGVLSIPASFDVLGLIPGIICLIAIAAVTTWSDYIVGKFKLRHPEVYGIDDAAGLMFGRVGKEFFGLAYCLLTICIAGSGMLGISIALNSLSTHGTCTAVFVAVGCIVSFITASVRTLDRVSWLAWIGLVTLLSAIFVVTVAVGVQERPDSAPQEGVWESDYKLFNNPSFADAISAISAFIFAYVGTPVFFPIAAEMRDPQHFKKALFLCQVVVTITYIVIGIVVYYYCGSYVASPALGSAGDTMKKISYGLALPGLIVGACIYTHVPAKYAFIRILRGSKHLTANTFTHWSTWLSCTFGMALIAYIIASGIPVFGGLVSLVGALLGTVQCMQPMGCMWLYDNWHKGKEQRTTGWMLMVGWSIFVIVLGTFLMIAGTYGSVVGIINTYAESGGSAAWSCADNSNST</sequence>
<feature type="region of interest" description="Disordered" evidence="6">
    <location>
        <begin position="1"/>
        <end position="20"/>
    </location>
</feature>
<comment type="similarity">
    <text evidence="2">Belongs to the amino acid/polyamine transporter 2 family.</text>
</comment>
<feature type="transmembrane region" description="Helical" evidence="7">
    <location>
        <begin position="409"/>
        <end position="430"/>
    </location>
</feature>
<feature type="domain" description="Amino acid transporter transmembrane" evidence="8">
    <location>
        <begin position="41"/>
        <end position="437"/>
    </location>
</feature>
<keyword evidence="4 7" id="KW-1133">Transmembrane helix</keyword>
<dbReference type="Gene3D" id="1.20.1740.10">
    <property type="entry name" value="Amino acid/polyamine transporter I"/>
    <property type="match status" value="1"/>
</dbReference>
<accession>A0A8H4UH85</accession>
<feature type="transmembrane region" description="Helical" evidence="7">
    <location>
        <begin position="179"/>
        <end position="201"/>
    </location>
</feature>
<dbReference type="FunFam" id="1.20.1740.10:FF:000039">
    <property type="entry name" value="Neutral amino acid transporter (Eurofung)"/>
    <property type="match status" value="1"/>
</dbReference>
<comment type="subcellular location">
    <subcellularLocation>
        <location evidence="1">Membrane</location>
        <topology evidence="1">Multi-pass membrane protein</topology>
    </subcellularLocation>
</comment>
<evidence type="ECO:0000313" key="9">
    <source>
        <dbReference type="EMBL" id="KAF4976073.1"/>
    </source>
</evidence>
<evidence type="ECO:0000259" key="8">
    <source>
        <dbReference type="Pfam" id="PF01490"/>
    </source>
</evidence>
<evidence type="ECO:0000256" key="7">
    <source>
        <dbReference type="SAM" id="Phobius"/>
    </source>
</evidence>
<protein>
    <recommendedName>
        <fullName evidence="8">Amino acid transporter transmembrane domain-containing protein</fullName>
    </recommendedName>
</protein>
<evidence type="ECO:0000256" key="5">
    <source>
        <dbReference type="ARBA" id="ARBA00023136"/>
    </source>
</evidence>
<dbReference type="Proteomes" id="UP000635477">
    <property type="component" value="Unassembled WGS sequence"/>
</dbReference>
<feature type="transmembrane region" description="Helical" evidence="7">
    <location>
        <begin position="229"/>
        <end position="250"/>
    </location>
</feature>
<dbReference type="GO" id="GO:0015179">
    <property type="term" value="F:L-amino acid transmembrane transporter activity"/>
    <property type="evidence" value="ECO:0007669"/>
    <property type="project" value="TreeGrafter"/>
</dbReference>
<name>A0A8H4UH85_9HYPO</name>
<dbReference type="Pfam" id="PF01490">
    <property type="entry name" value="Aa_trans"/>
    <property type="match status" value="1"/>
</dbReference>
<dbReference type="EMBL" id="JABEYC010000574">
    <property type="protein sequence ID" value="KAF4976073.1"/>
    <property type="molecule type" value="Genomic_DNA"/>
</dbReference>
<dbReference type="InterPro" id="IPR013057">
    <property type="entry name" value="AA_transpt_TM"/>
</dbReference>
<keyword evidence="5 7" id="KW-0472">Membrane</keyword>
<dbReference type="PANTHER" id="PTHR22950:SF683">
    <property type="entry name" value="AMINO ACID TRANSPORTER (EUROFUNG)"/>
    <property type="match status" value="1"/>
</dbReference>
<evidence type="ECO:0000313" key="10">
    <source>
        <dbReference type="Proteomes" id="UP000635477"/>
    </source>
</evidence>
<feature type="transmembrane region" description="Helical" evidence="7">
    <location>
        <begin position="120"/>
        <end position="143"/>
    </location>
</feature>
<evidence type="ECO:0000256" key="1">
    <source>
        <dbReference type="ARBA" id="ARBA00004141"/>
    </source>
</evidence>
<dbReference type="AlphaFoldDB" id="A0A8H4UH85"/>
<keyword evidence="3 7" id="KW-0812">Transmembrane</keyword>
<feature type="compositionally biased region" description="Basic and acidic residues" evidence="6">
    <location>
        <begin position="8"/>
        <end position="17"/>
    </location>
</feature>